<dbReference type="Proteomes" id="UP000094444">
    <property type="component" value="Unassembled WGS sequence"/>
</dbReference>
<comment type="caution">
    <text evidence="2">The sequence shown here is derived from an EMBL/GenBank/DDBJ whole genome shotgun (WGS) entry which is preliminary data.</text>
</comment>
<feature type="region of interest" description="Disordered" evidence="1">
    <location>
        <begin position="1"/>
        <end position="75"/>
    </location>
</feature>
<accession>A0A2P5HF44</accession>
<feature type="region of interest" description="Disordered" evidence="1">
    <location>
        <begin position="163"/>
        <end position="212"/>
    </location>
</feature>
<dbReference type="InParanoid" id="A0A2P5HF44"/>
<evidence type="ECO:0000256" key="1">
    <source>
        <dbReference type="SAM" id="MobiDB-lite"/>
    </source>
</evidence>
<proteinExistence type="predicted"/>
<sequence>MHSTSSHVRNTLATSILASASNSPRPLRKRRRQDEPEPKPTTDQVPSPPKSSATPDRPVKRAKTRGKPRLCSERIGRTPKFWDTLHPIPLVEAALEELDRRNKLEEDQGAEYDSTEHSSIEDDDLTVQYTTGDDQNTIFNPTRDREVDRRLLHFSRHGGPDLTDLRGISVWEMPRRKDQPTRSSSSGIHKTRAKRGSQSQSGARTSAETKSCSPYDAAFRQNLANWNIYPIDHFLDTGEEPPPPENMDVIITAICNTGRSSLEPEAIVQEKFLEFRKAYKLARSEESVSRTLELIEGMSLALSSAHVKRGPIILNNLFPLLPENLVPGNPDRLYGARPEKLDLSVRDELEHLLLPTKSLDILCPNVVVHIKGPSGNPETAGIQAVYDGALAARGMEALWAYGSSGQDAQAGQLNARTITCTLTHGVLSIYAVYARSGTGNPTLSQLQQMPQQQRWSASNVEYTTSLISAWLVRDRPDDFLKGVTAFRNALEWARQQRDEAITRANRQAEATRQATACTSPSVVEDMVTCGSLSQSSADPITAE</sequence>
<dbReference type="OrthoDB" id="5336565at2759"/>
<reference evidence="2" key="1">
    <citation type="submission" date="2017-09" db="EMBL/GenBank/DDBJ databases">
        <title>Polyketide synthases of a Diaporthe helianthi virulent isolate.</title>
        <authorList>
            <person name="Baroncelli R."/>
        </authorList>
    </citation>
    <scope>NUCLEOTIDE SEQUENCE [LARGE SCALE GENOMIC DNA]</scope>
    <source>
        <strain evidence="2">7/96</strain>
    </source>
</reference>
<dbReference type="EMBL" id="MAVT02003011">
    <property type="protein sequence ID" value="POS68862.1"/>
    <property type="molecule type" value="Genomic_DNA"/>
</dbReference>
<feature type="compositionally biased region" description="Polar residues" evidence="1">
    <location>
        <begin position="196"/>
        <end position="212"/>
    </location>
</feature>
<name>A0A2P5HF44_DIAHE</name>
<organism evidence="2 3">
    <name type="scientific">Diaporthe helianthi</name>
    <dbReference type="NCBI Taxonomy" id="158607"/>
    <lineage>
        <taxon>Eukaryota</taxon>
        <taxon>Fungi</taxon>
        <taxon>Dikarya</taxon>
        <taxon>Ascomycota</taxon>
        <taxon>Pezizomycotina</taxon>
        <taxon>Sordariomycetes</taxon>
        <taxon>Sordariomycetidae</taxon>
        <taxon>Diaporthales</taxon>
        <taxon>Diaporthaceae</taxon>
        <taxon>Diaporthe</taxon>
    </lineage>
</organism>
<evidence type="ECO:0000313" key="3">
    <source>
        <dbReference type="Proteomes" id="UP000094444"/>
    </source>
</evidence>
<evidence type="ECO:0000313" key="2">
    <source>
        <dbReference type="EMBL" id="POS68862.1"/>
    </source>
</evidence>
<protein>
    <submittedName>
        <fullName evidence="2">Uncharacterized protein</fullName>
    </submittedName>
</protein>
<feature type="compositionally biased region" description="Polar residues" evidence="1">
    <location>
        <begin position="1"/>
        <end position="24"/>
    </location>
</feature>
<feature type="region of interest" description="Disordered" evidence="1">
    <location>
        <begin position="105"/>
        <end position="124"/>
    </location>
</feature>
<dbReference type="STRING" id="158607.A0A2P5HF44"/>
<gene>
    <name evidence="2" type="ORF">DHEL01_v212744</name>
</gene>
<feature type="compositionally biased region" description="Polar residues" evidence="1">
    <location>
        <begin position="41"/>
        <end position="54"/>
    </location>
</feature>
<keyword evidence="3" id="KW-1185">Reference proteome</keyword>
<dbReference type="AlphaFoldDB" id="A0A2P5HF44"/>